<accession>A0A6P6ARR2</accession>
<dbReference type="Proteomes" id="UP000515121">
    <property type="component" value="Unplaced"/>
</dbReference>
<evidence type="ECO:0000256" key="1">
    <source>
        <dbReference type="SAM" id="Phobius"/>
    </source>
</evidence>
<dbReference type="KEGG" id="dzi:111311921"/>
<reference evidence="3" key="1">
    <citation type="submission" date="2025-08" db="UniProtKB">
        <authorList>
            <consortium name="RefSeq"/>
        </authorList>
    </citation>
    <scope>IDENTIFICATION</scope>
    <source>
        <tissue evidence="3">Fruit stalk</tissue>
    </source>
</reference>
<protein>
    <submittedName>
        <fullName evidence="3">Uncharacterized protein LOC111311921</fullName>
    </submittedName>
</protein>
<feature type="transmembrane region" description="Helical" evidence="1">
    <location>
        <begin position="68"/>
        <end position="91"/>
    </location>
</feature>
<dbReference type="GeneID" id="111311921"/>
<keyword evidence="1" id="KW-0472">Membrane</keyword>
<dbReference type="RefSeq" id="XP_022767505.1">
    <property type="nucleotide sequence ID" value="XM_022911770.1"/>
</dbReference>
<evidence type="ECO:0000313" key="2">
    <source>
        <dbReference type="Proteomes" id="UP000515121"/>
    </source>
</evidence>
<proteinExistence type="predicted"/>
<keyword evidence="1" id="KW-0812">Transmembrane</keyword>
<keyword evidence="2" id="KW-1185">Reference proteome</keyword>
<name>A0A6P6ARR2_DURZI</name>
<gene>
    <name evidence="3" type="primary">LOC111311921</name>
</gene>
<evidence type="ECO:0000313" key="3">
    <source>
        <dbReference type="RefSeq" id="XP_022767505.1"/>
    </source>
</evidence>
<keyword evidence="1" id="KW-1133">Transmembrane helix</keyword>
<organism evidence="2 3">
    <name type="scientific">Durio zibethinus</name>
    <name type="common">Durian</name>
    <dbReference type="NCBI Taxonomy" id="66656"/>
    <lineage>
        <taxon>Eukaryota</taxon>
        <taxon>Viridiplantae</taxon>
        <taxon>Streptophyta</taxon>
        <taxon>Embryophyta</taxon>
        <taxon>Tracheophyta</taxon>
        <taxon>Spermatophyta</taxon>
        <taxon>Magnoliopsida</taxon>
        <taxon>eudicotyledons</taxon>
        <taxon>Gunneridae</taxon>
        <taxon>Pentapetalae</taxon>
        <taxon>rosids</taxon>
        <taxon>malvids</taxon>
        <taxon>Malvales</taxon>
        <taxon>Malvaceae</taxon>
        <taxon>Helicteroideae</taxon>
        <taxon>Durio</taxon>
    </lineage>
</organism>
<dbReference type="AlphaFoldDB" id="A0A6P6ARR2"/>
<sequence>MLQLSFSNGAGHLGVIGGEGVGAFHRQIFHINFTFYQIKVINPSAHGMYEDGIDKICKIIHDNGVKLFFIPWLIYVFMVIIIVMVIIIMYVNNCPKNFVFCIIDFLGRSSF</sequence>
<dbReference type="OrthoDB" id="1695665at2759"/>